<comment type="similarity">
    <text evidence="2">Belongs to the VirD4/TraG family.</text>
</comment>
<feature type="region of interest" description="Disordered" evidence="7">
    <location>
        <begin position="573"/>
        <end position="608"/>
    </location>
</feature>
<dbReference type="InterPro" id="IPR032689">
    <property type="entry name" value="TraG-D_C"/>
</dbReference>
<dbReference type="PANTHER" id="PTHR37937">
    <property type="entry name" value="CONJUGATIVE TRANSFER: DNA TRANSPORT"/>
    <property type="match status" value="1"/>
</dbReference>
<dbReference type="InterPro" id="IPR027417">
    <property type="entry name" value="P-loop_NTPase"/>
</dbReference>
<name>A0A4Y8KK08_9MICO</name>
<keyword evidence="3" id="KW-1003">Cell membrane</keyword>
<keyword evidence="11" id="KW-1185">Reference proteome</keyword>
<feature type="transmembrane region" description="Helical" evidence="8">
    <location>
        <begin position="72"/>
        <end position="95"/>
    </location>
</feature>
<dbReference type="GO" id="GO:0005886">
    <property type="term" value="C:plasma membrane"/>
    <property type="evidence" value="ECO:0007669"/>
    <property type="project" value="UniProtKB-SubCell"/>
</dbReference>
<feature type="transmembrane region" description="Helical" evidence="8">
    <location>
        <begin position="16"/>
        <end position="37"/>
    </location>
</feature>
<protein>
    <submittedName>
        <fullName evidence="10">Conjugal transfer protein</fullName>
    </submittedName>
</protein>
<dbReference type="Pfam" id="PF02534">
    <property type="entry name" value="T4SS-DNA_transf"/>
    <property type="match status" value="1"/>
</dbReference>
<evidence type="ECO:0000256" key="2">
    <source>
        <dbReference type="ARBA" id="ARBA00008806"/>
    </source>
</evidence>
<evidence type="ECO:0000313" key="10">
    <source>
        <dbReference type="EMBL" id="TFD75295.1"/>
    </source>
</evidence>
<evidence type="ECO:0000256" key="4">
    <source>
        <dbReference type="ARBA" id="ARBA00022692"/>
    </source>
</evidence>
<accession>A0A4Y8KK08</accession>
<evidence type="ECO:0000313" key="11">
    <source>
        <dbReference type="Proteomes" id="UP000298218"/>
    </source>
</evidence>
<gene>
    <name evidence="10" type="ORF">E3T53_15925</name>
</gene>
<evidence type="ECO:0000256" key="1">
    <source>
        <dbReference type="ARBA" id="ARBA00004651"/>
    </source>
</evidence>
<keyword evidence="4 8" id="KW-0812">Transmembrane</keyword>
<evidence type="ECO:0000256" key="3">
    <source>
        <dbReference type="ARBA" id="ARBA00022475"/>
    </source>
</evidence>
<dbReference type="AlphaFoldDB" id="A0A4Y8KK08"/>
<sequence>MSASNRRNQNSLDGQTVLLIVTVALVAVALGTVWLAVTWGSHLDEVNPDLTGDSFGLFFGVLKGTVIWPESATWILVATLAIVVLSGVLVAVAVARARRRRSNVDGAAIHMGKGRDLRALSVTGAKATAQRLGVTNWLGVPIGITVAGRQKLYGSPEDMHVDIWGPRTGKSTSRAIPAILSAPGAVLTTSNKRDVLDATRDVRAANGGRVWAFDPQRIALEEPTWWWNPLSYVTDDVKAAKLAEHFATGSRAGDARADPYFDNAGQDLLAGFLLAAAVAGLPITKVFTWTTTPGDEAPVDILRAHGYDQMADAVDGQVNGEPRRRDSVYGTAAQMASCLKVRAIGQWVTPLGGNAHMDPRPQFDPHAFVRSTDTLYSLSKEGKGTAGPLVTALTAATVEAAEDLATTQPGGRLAVPLLGVLDEAANVCRWHGLPDLYSHYGSRGIVLMTILQSWSQGVEVWGRDGMRKLWSASNIAVYGGGVKEPEFLNELSQMVGDYDKHTTSTSVGRGNRSTSHQVQRERTLDVADLGALPRGRAVVFASGAPATLIETIPWMRGPHADAVRASIAAHDPASTPALRPVPSAPAETSPMGGAQPWLNAAPRTKDQL</sequence>
<dbReference type="Pfam" id="PF12696">
    <property type="entry name" value="TraG-D_C"/>
    <property type="match status" value="1"/>
</dbReference>
<evidence type="ECO:0000256" key="6">
    <source>
        <dbReference type="ARBA" id="ARBA00023136"/>
    </source>
</evidence>
<dbReference type="SUPFAM" id="SSF52540">
    <property type="entry name" value="P-loop containing nucleoside triphosphate hydrolases"/>
    <property type="match status" value="1"/>
</dbReference>
<evidence type="ECO:0000259" key="9">
    <source>
        <dbReference type="Pfam" id="PF12696"/>
    </source>
</evidence>
<feature type="domain" description="TraD/TraG TraM recognition site" evidence="9">
    <location>
        <begin position="416"/>
        <end position="534"/>
    </location>
</feature>
<dbReference type="PANTHER" id="PTHR37937:SF1">
    <property type="entry name" value="CONJUGATIVE TRANSFER: DNA TRANSPORT"/>
    <property type="match status" value="1"/>
</dbReference>
<dbReference type="CDD" id="cd01127">
    <property type="entry name" value="TrwB_TraG_TraD_VirD4"/>
    <property type="match status" value="1"/>
</dbReference>
<organism evidence="10 11">
    <name type="scientific">Cryobacterium psychrophilum</name>
    <dbReference type="NCBI Taxonomy" id="41988"/>
    <lineage>
        <taxon>Bacteria</taxon>
        <taxon>Bacillati</taxon>
        <taxon>Actinomycetota</taxon>
        <taxon>Actinomycetes</taxon>
        <taxon>Micrococcales</taxon>
        <taxon>Microbacteriaceae</taxon>
        <taxon>Cryobacterium</taxon>
    </lineage>
</organism>
<feature type="region of interest" description="Disordered" evidence="7">
    <location>
        <begin position="501"/>
        <end position="520"/>
    </location>
</feature>
<keyword evidence="6 8" id="KW-0472">Membrane</keyword>
<dbReference type="RefSeq" id="WP_134175800.1">
    <property type="nucleotide sequence ID" value="NZ_SODI01000002.1"/>
</dbReference>
<dbReference type="InterPro" id="IPR003688">
    <property type="entry name" value="TraG/VirD4"/>
</dbReference>
<dbReference type="Proteomes" id="UP000298218">
    <property type="component" value="Unassembled WGS sequence"/>
</dbReference>
<dbReference type="Gene3D" id="3.40.50.300">
    <property type="entry name" value="P-loop containing nucleotide triphosphate hydrolases"/>
    <property type="match status" value="1"/>
</dbReference>
<evidence type="ECO:0000256" key="5">
    <source>
        <dbReference type="ARBA" id="ARBA00022989"/>
    </source>
</evidence>
<dbReference type="InterPro" id="IPR051539">
    <property type="entry name" value="T4SS-coupling_protein"/>
</dbReference>
<dbReference type="OrthoDB" id="226701at2"/>
<reference evidence="10 11" key="1">
    <citation type="submission" date="2019-03" db="EMBL/GenBank/DDBJ databases">
        <title>Genomics of glacier-inhabiting Cryobacterium strains.</title>
        <authorList>
            <person name="Liu Q."/>
            <person name="Xin Y.-H."/>
        </authorList>
    </citation>
    <scope>NUCLEOTIDE SEQUENCE [LARGE SCALE GENOMIC DNA]</scope>
    <source>
        <strain evidence="10 11">CGMCC 1.4292</strain>
    </source>
</reference>
<comment type="caution">
    <text evidence="10">The sequence shown here is derived from an EMBL/GenBank/DDBJ whole genome shotgun (WGS) entry which is preliminary data.</text>
</comment>
<feature type="compositionally biased region" description="Polar residues" evidence="7">
    <location>
        <begin position="503"/>
        <end position="517"/>
    </location>
</feature>
<keyword evidence="5 8" id="KW-1133">Transmembrane helix</keyword>
<evidence type="ECO:0000256" key="8">
    <source>
        <dbReference type="SAM" id="Phobius"/>
    </source>
</evidence>
<dbReference type="EMBL" id="SOHQ01000044">
    <property type="protein sequence ID" value="TFD75295.1"/>
    <property type="molecule type" value="Genomic_DNA"/>
</dbReference>
<evidence type="ECO:0000256" key="7">
    <source>
        <dbReference type="SAM" id="MobiDB-lite"/>
    </source>
</evidence>
<proteinExistence type="inferred from homology"/>
<comment type="subcellular location">
    <subcellularLocation>
        <location evidence="1">Cell membrane</location>
        <topology evidence="1">Multi-pass membrane protein</topology>
    </subcellularLocation>
</comment>